<evidence type="ECO:0000256" key="2">
    <source>
        <dbReference type="ARBA" id="ARBA00022679"/>
    </source>
</evidence>
<name>A0A6J2TRP1_DROLE</name>
<evidence type="ECO:0000256" key="5">
    <source>
        <dbReference type="RuleBase" id="RU363018"/>
    </source>
</evidence>
<dbReference type="AlphaFoldDB" id="A0A6J2TRP1"/>
<dbReference type="GO" id="GO:0005783">
    <property type="term" value="C:endoplasmic reticulum"/>
    <property type="evidence" value="ECO:0007669"/>
    <property type="project" value="TreeGrafter"/>
</dbReference>
<gene>
    <name evidence="7" type="primary">LOC115626836</name>
</gene>
<dbReference type="HAMAP" id="MF_01139">
    <property type="entry name" value="ISPT"/>
    <property type="match status" value="1"/>
</dbReference>
<comment type="catalytic activity">
    <reaction evidence="4">
        <text>n isopentenyl diphosphate + (2E,6E)-farnesyl diphosphate = a di-trans,poly-cis-polyprenyl diphosphate + n diphosphate</text>
        <dbReference type="Rhea" id="RHEA:53008"/>
        <dbReference type="Rhea" id="RHEA-COMP:19494"/>
        <dbReference type="ChEBI" id="CHEBI:33019"/>
        <dbReference type="ChEBI" id="CHEBI:128769"/>
        <dbReference type="ChEBI" id="CHEBI:136960"/>
        <dbReference type="ChEBI" id="CHEBI:175763"/>
        <dbReference type="EC" id="2.5.1.87"/>
    </reaction>
</comment>
<dbReference type="InterPro" id="IPR018520">
    <property type="entry name" value="UPP_synth-like_CS"/>
</dbReference>
<reference evidence="7" key="1">
    <citation type="submission" date="2025-08" db="UniProtKB">
        <authorList>
            <consortium name="RefSeq"/>
        </authorList>
    </citation>
    <scope>IDENTIFICATION</scope>
    <source>
        <strain evidence="7">11010-0011.00</strain>
        <tissue evidence="7">Whole body</tissue>
    </source>
</reference>
<comment type="similarity">
    <text evidence="1 5">Belongs to the UPP synthase family.</text>
</comment>
<dbReference type="GeneID" id="115626836"/>
<dbReference type="InterPro" id="IPR036424">
    <property type="entry name" value="UPP_synth-like_sf"/>
</dbReference>
<dbReference type="GO" id="GO:0016094">
    <property type="term" value="P:polyprenol biosynthetic process"/>
    <property type="evidence" value="ECO:0007669"/>
    <property type="project" value="TreeGrafter"/>
</dbReference>
<dbReference type="PANTHER" id="PTHR10291:SF43">
    <property type="entry name" value="DEHYDRODOLICHYL DIPHOSPHATE SYNTHASE COMPLEX SUBUNIT DHDDS"/>
    <property type="match status" value="1"/>
</dbReference>
<keyword evidence="2 5" id="KW-0808">Transferase</keyword>
<accession>A0A6J2TRP1</accession>
<dbReference type="InterPro" id="IPR001441">
    <property type="entry name" value="UPP_synth-like"/>
</dbReference>
<evidence type="ECO:0000256" key="3">
    <source>
        <dbReference type="ARBA" id="ARBA00022842"/>
    </source>
</evidence>
<dbReference type="GO" id="GO:0045547">
    <property type="term" value="F:ditrans,polycis-polyprenyl diphosphate synthase [(2E,6E)-farnesyl diphosphate specific] activity"/>
    <property type="evidence" value="ECO:0007669"/>
    <property type="project" value="UniProtKB-EC"/>
</dbReference>
<dbReference type="NCBIfam" id="TIGR00055">
    <property type="entry name" value="uppS"/>
    <property type="match status" value="1"/>
</dbReference>
<organism evidence="6 7">
    <name type="scientific">Drosophila lebanonensis</name>
    <name type="common">Fruit fly</name>
    <name type="synonym">Scaptodrosophila lebanonensis</name>
    <dbReference type="NCBI Taxonomy" id="7225"/>
    <lineage>
        <taxon>Eukaryota</taxon>
        <taxon>Metazoa</taxon>
        <taxon>Ecdysozoa</taxon>
        <taxon>Arthropoda</taxon>
        <taxon>Hexapoda</taxon>
        <taxon>Insecta</taxon>
        <taxon>Pterygota</taxon>
        <taxon>Neoptera</taxon>
        <taxon>Endopterygota</taxon>
        <taxon>Diptera</taxon>
        <taxon>Brachycera</taxon>
        <taxon>Muscomorpha</taxon>
        <taxon>Ephydroidea</taxon>
        <taxon>Drosophilidae</taxon>
        <taxon>Scaptodrosophila</taxon>
    </lineage>
</organism>
<dbReference type="OrthoDB" id="4173905at2759"/>
<dbReference type="RefSeq" id="XP_030378180.1">
    <property type="nucleotide sequence ID" value="XM_030522320.1"/>
</dbReference>
<dbReference type="EC" id="2.5.1.-" evidence="5"/>
<evidence type="ECO:0000313" key="6">
    <source>
        <dbReference type="Proteomes" id="UP000504634"/>
    </source>
</evidence>
<dbReference type="SUPFAM" id="SSF64005">
    <property type="entry name" value="Undecaprenyl diphosphate synthase"/>
    <property type="match status" value="1"/>
</dbReference>
<dbReference type="Pfam" id="PF01255">
    <property type="entry name" value="Prenyltransf"/>
    <property type="match status" value="1"/>
</dbReference>
<keyword evidence="3" id="KW-0460">Magnesium</keyword>
<evidence type="ECO:0000256" key="1">
    <source>
        <dbReference type="ARBA" id="ARBA00005432"/>
    </source>
</evidence>
<dbReference type="PANTHER" id="PTHR10291">
    <property type="entry name" value="DEHYDRODOLICHYL DIPHOSPHATE SYNTHASE FAMILY MEMBER"/>
    <property type="match status" value="1"/>
</dbReference>
<protein>
    <recommendedName>
        <fullName evidence="5">Alkyl transferase</fullName>
        <ecNumber evidence="5">2.5.1.-</ecNumber>
    </recommendedName>
</protein>
<dbReference type="FunFam" id="3.40.1180.10:FF:000005">
    <property type="entry name" value="Alkyl transferase"/>
    <property type="match status" value="1"/>
</dbReference>
<dbReference type="CDD" id="cd00475">
    <property type="entry name" value="Cis_IPPS"/>
    <property type="match status" value="1"/>
</dbReference>
<dbReference type="PROSITE" id="PS01066">
    <property type="entry name" value="UPP_SYNTHASE"/>
    <property type="match status" value="1"/>
</dbReference>
<proteinExistence type="inferred from homology"/>
<dbReference type="GO" id="GO:1904423">
    <property type="term" value="C:dehydrodolichyl diphosphate synthase complex"/>
    <property type="evidence" value="ECO:0007669"/>
    <property type="project" value="TreeGrafter"/>
</dbReference>
<dbReference type="CTD" id="79947"/>
<evidence type="ECO:0000256" key="4">
    <source>
        <dbReference type="ARBA" id="ARBA00047353"/>
    </source>
</evidence>
<sequence>MSWVSDYEYTFLQRQTLRVLRICRHIPHHVAFVMDGNRRFAKSKDIDKIEGHSRGFEKLADCLNWCLEIGIREVTTFAFSIENFKRSTDEVEGLFNLAREKFSKLLEESDRLNEHGIRIRVIGSIELLPQDLQKLIATAMLRTERNDKLFLNIAFSYTSRDEITQAVETVLNHERHLEEIGDNEDRLLSQDINERLLEECLYTRHSSPPDLVFRTSGETRLSDFLMWQLSSSVLYFTNVLWPQITIWNFFASIFVYQRASCRLEAFRGKERIRSAKLAKISDFYSSRVQTFLQKLDIFRRKELIKLASN</sequence>
<dbReference type="Gene3D" id="3.40.1180.10">
    <property type="entry name" value="Decaprenyl diphosphate synthase-like"/>
    <property type="match status" value="1"/>
</dbReference>
<dbReference type="Proteomes" id="UP000504634">
    <property type="component" value="Unplaced"/>
</dbReference>
<keyword evidence="6" id="KW-1185">Reference proteome</keyword>
<evidence type="ECO:0000313" key="7">
    <source>
        <dbReference type="RefSeq" id="XP_030378180.1"/>
    </source>
</evidence>